<proteinExistence type="predicted"/>
<dbReference type="STRING" id="47427.A0A2H3D782"/>
<name>A0A2H3D782_ARMGA</name>
<evidence type="ECO:0008006" key="3">
    <source>
        <dbReference type="Google" id="ProtNLM"/>
    </source>
</evidence>
<organism evidence="1 2">
    <name type="scientific">Armillaria gallica</name>
    <name type="common">Bulbous honey fungus</name>
    <name type="synonym">Armillaria bulbosa</name>
    <dbReference type="NCBI Taxonomy" id="47427"/>
    <lineage>
        <taxon>Eukaryota</taxon>
        <taxon>Fungi</taxon>
        <taxon>Dikarya</taxon>
        <taxon>Basidiomycota</taxon>
        <taxon>Agaricomycotina</taxon>
        <taxon>Agaricomycetes</taxon>
        <taxon>Agaricomycetidae</taxon>
        <taxon>Agaricales</taxon>
        <taxon>Marasmiineae</taxon>
        <taxon>Physalacriaceae</taxon>
        <taxon>Armillaria</taxon>
    </lineage>
</organism>
<dbReference type="AlphaFoldDB" id="A0A2H3D782"/>
<gene>
    <name evidence="1" type="ORF">ARMGADRAFT_939233</name>
</gene>
<protein>
    <recommendedName>
        <fullName evidence="3">Reverse transcriptase zinc-binding domain-containing protein</fullName>
    </recommendedName>
</protein>
<sequence length="117" mass="13509">CHTGHGYIGEYYSQFVPSENVDCPCGDAFQTREHIIRECPLYETRREELRKASRSLYLPDILLGTKEGIEALSQLIEDSGAFTRSGEPRVLRVAPEFREDEGEWWEDEEGESEDEHN</sequence>
<evidence type="ECO:0000313" key="1">
    <source>
        <dbReference type="EMBL" id="PBK87302.1"/>
    </source>
</evidence>
<keyword evidence="2" id="KW-1185">Reference proteome</keyword>
<evidence type="ECO:0000313" key="2">
    <source>
        <dbReference type="Proteomes" id="UP000217790"/>
    </source>
</evidence>
<accession>A0A2H3D782</accession>
<dbReference type="EMBL" id="KZ293679">
    <property type="protein sequence ID" value="PBK87302.1"/>
    <property type="molecule type" value="Genomic_DNA"/>
</dbReference>
<dbReference type="Proteomes" id="UP000217790">
    <property type="component" value="Unassembled WGS sequence"/>
</dbReference>
<reference evidence="2" key="1">
    <citation type="journal article" date="2017" name="Nat. Ecol. Evol.">
        <title>Genome expansion and lineage-specific genetic innovations in the forest pathogenic fungi Armillaria.</title>
        <authorList>
            <person name="Sipos G."/>
            <person name="Prasanna A.N."/>
            <person name="Walter M.C."/>
            <person name="O'Connor E."/>
            <person name="Balint B."/>
            <person name="Krizsan K."/>
            <person name="Kiss B."/>
            <person name="Hess J."/>
            <person name="Varga T."/>
            <person name="Slot J."/>
            <person name="Riley R."/>
            <person name="Boka B."/>
            <person name="Rigling D."/>
            <person name="Barry K."/>
            <person name="Lee J."/>
            <person name="Mihaltcheva S."/>
            <person name="LaButti K."/>
            <person name="Lipzen A."/>
            <person name="Waldron R."/>
            <person name="Moloney N.M."/>
            <person name="Sperisen C."/>
            <person name="Kredics L."/>
            <person name="Vagvoelgyi C."/>
            <person name="Patrignani A."/>
            <person name="Fitzpatrick D."/>
            <person name="Nagy I."/>
            <person name="Doyle S."/>
            <person name="Anderson J.B."/>
            <person name="Grigoriev I.V."/>
            <person name="Gueldener U."/>
            <person name="Muensterkoetter M."/>
            <person name="Nagy L.G."/>
        </authorList>
    </citation>
    <scope>NUCLEOTIDE SEQUENCE [LARGE SCALE GENOMIC DNA]</scope>
    <source>
        <strain evidence="2">Ar21-2</strain>
    </source>
</reference>
<dbReference type="InParanoid" id="A0A2H3D782"/>
<feature type="non-terminal residue" evidence="1">
    <location>
        <position position="1"/>
    </location>
</feature>
<dbReference type="OrthoDB" id="3230070at2759"/>
<dbReference type="OMA" id="EHIIREC"/>